<organism evidence="2 3">
    <name type="scientific">Nocardioides cavernaquae</name>
    <dbReference type="NCBI Taxonomy" id="2321396"/>
    <lineage>
        <taxon>Bacteria</taxon>
        <taxon>Bacillati</taxon>
        <taxon>Actinomycetota</taxon>
        <taxon>Actinomycetes</taxon>
        <taxon>Propionibacteriales</taxon>
        <taxon>Nocardioidaceae</taxon>
        <taxon>Nocardioides</taxon>
    </lineage>
</organism>
<evidence type="ECO:0000256" key="1">
    <source>
        <dbReference type="SAM" id="Phobius"/>
    </source>
</evidence>
<reference evidence="3" key="1">
    <citation type="submission" date="2018-09" db="EMBL/GenBank/DDBJ databases">
        <authorList>
            <person name="Zhu H."/>
        </authorList>
    </citation>
    <scope>NUCLEOTIDE SEQUENCE [LARGE SCALE GENOMIC DNA]</scope>
    <source>
        <strain evidence="3">K1W22B-1</strain>
    </source>
</reference>
<keyword evidence="3" id="KW-1185">Reference proteome</keyword>
<comment type="caution">
    <text evidence="2">The sequence shown here is derived from an EMBL/GenBank/DDBJ whole genome shotgun (WGS) entry which is preliminary data.</text>
</comment>
<keyword evidence="1" id="KW-0812">Transmembrane</keyword>
<gene>
    <name evidence="2" type="ORF">D4739_15400</name>
</gene>
<proteinExistence type="predicted"/>
<evidence type="ECO:0000313" key="2">
    <source>
        <dbReference type="EMBL" id="RJS47462.1"/>
    </source>
</evidence>
<dbReference type="Pfam" id="PF09656">
    <property type="entry name" value="PGPGW"/>
    <property type="match status" value="1"/>
</dbReference>
<sequence>MHVTTEERPPETEPRPNAAKRLHTRLHANPVTGLATKVVVTVIGVAIVLAGAVMTGPVPGPGFLIVVAGLAILATEWAWAEKLLQRARAWLEKSTAQVKNMDPAVRRRRLLLGLLATVLVLGVAAALIAAYGWPGLAISSWDRIQSISDVVPELPGM</sequence>
<dbReference type="InterPro" id="IPR019099">
    <property type="entry name" value="Uncharacterised_PGPGW_TM"/>
</dbReference>
<accession>A0A3A5HAX3</accession>
<feature type="transmembrane region" description="Helical" evidence="1">
    <location>
        <begin position="34"/>
        <end position="54"/>
    </location>
</feature>
<feature type="transmembrane region" description="Helical" evidence="1">
    <location>
        <begin position="110"/>
        <end position="133"/>
    </location>
</feature>
<protein>
    <recommendedName>
        <fullName evidence="4">TIGR02611 family protein</fullName>
    </recommendedName>
</protein>
<feature type="transmembrane region" description="Helical" evidence="1">
    <location>
        <begin position="60"/>
        <end position="79"/>
    </location>
</feature>
<dbReference type="Proteomes" id="UP000276542">
    <property type="component" value="Unassembled WGS sequence"/>
</dbReference>
<dbReference type="AlphaFoldDB" id="A0A3A5HAX3"/>
<dbReference type="OrthoDB" id="3789682at2"/>
<evidence type="ECO:0000313" key="3">
    <source>
        <dbReference type="Proteomes" id="UP000276542"/>
    </source>
</evidence>
<keyword evidence="1" id="KW-1133">Transmembrane helix</keyword>
<dbReference type="EMBL" id="QYRP01000002">
    <property type="protein sequence ID" value="RJS47462.1"/>
    <property type="molecule type" value="Genomic_DNA"/>
</dbReference>
<name>A0A3A5HAX3_9ACTN</name>
<keyword evidence="1" id="KW-0472">Membrane</keyword>
<evidence type="ECO:0008006" key="4">
    <source>
        <dbReference type="Google" id="ProtNLM"/>
    </source>
</evidence>